<comment type="caution">
    <text evidence="6">Lacks conserved residue(s) required for the propagation of feature annotation.</text>
</comment>
<evidence type="ECO:0000256" key="3">
    <source>
        <dbReference type="ARBA" id="ARBA00022692"/>
    </source>
</evidence>
<accession>A0A1Y6CW02</accession>
<evidence type="ECO:0000256" key="4">
    <source>
        <dbReference type="ARBA" id="ARBA00022989"/>
    </source>
</evidence>
<dbReference type="InterPro" id="IPR045214">
    <property type="entry name" value="Surf1/Surf4"/>
</dbReference>
<dbReference type="RefSeq" id="WP_254899344.1">
    <property type="nucleotide sequence ID" value="NZ_FXAM01000001.1"/>
</dbReference>
<keyword evidence="4 6" id="KW-1133">Transmembrane helix</keyword>
<dbReference type="GO" id="GO:0005886">
    <property type="term" value="C:plasma membrane"/>
    <property type="evidence" value="ECO:0007669"/>
    <property type="project" value="UniProtKB-SubCell"/>
</dbReference>
<name>A0A1Y6CW02_9GAMM</name>
<dbReference type="InterPro" id="IPR002994">
    <property type="entry name" value="Surf1/Shy1"/>
</dbReference>
<keyword evidence="5 6" id="KW-0472">Membrane</keyword>
<dbReference type="CDD" id="cd06662">
    <property type="entry name" value="SURF1"/>
    <property type="match status" value="1"/>
</dbReference>
<evidence type="ECO:0000256" key="6">
    <source>
        <dbReference type="RuleBase" id="RU363076"/>
    </source>
</evidence>
<dbReference type="PANTHER" id="PTHR23427">
    <property type="entry name" value="SURFEIT LOCUS PROTEIN"/>
    <property type="match status" value="1"/>
</dbReference>
<evidence type="ECO:0000256" key="5">
    <source>
        <dbReference type="ARBA" id="ARBA00023136"/>
    </source>
</evidence>
<evidence type="ECO:0000256" key="1">
    <source>
        <dbReference type="ARBA" id="ARBA00004370"/>
    </source>
</evidence>
<evidence type="ECO:0000313" key="8">
    <source>
        <dbReference type="Proteomes" id="UP000192923"/>
    </source>
</evidence>
<protein>
    <recommendedName>
        <fullName evidence="6">SURF1-like protein</fullName>
    </recommendedName>
</protein>
<keyword evidence="3 6" id="KW-0812">Transmembrane</keyword>
<dbReference type="EMBL" id="FXAM01000001">
    <property type="protein sequence ID" value="SMF94456.1"/>
    <property type="molecule type" value="Genomic_DNA"/>
</dbReference>
<evidence type="ECO:0000313" key="7">
    <source>
        <dbReference type="EMBL" id="SMF94456.1"/>
    </source>
</evidence>
<proteinExistence type="inferred from homology"/>
<feature type="transmembrane region" description="Helical" evidence="6">
    <location>
        <begin position="201"/>
        <end position="219"/>
    </location>
</feature>
<dbReference type="Pfam" id="PF02104">
    <property type="entry name" value="SURF1"/>
    <property type="match status" value="1"/>
</dbReference>
<organism evidence="7 8">
    <name type="scientific">Methylomagnum ishizawai</name>
    <dbReference type="NCBI Taxonomy" id="1760988"/>
    <lineage>
        <taxon>Bacteria</taxon>
        <taxon>Pseudomonadati</taxon>
        <taxon>Pseudomonadota</taxon>
        <taxon>Gammaproteobacteria</taxon>
        <taxon>Methylococcales</taxon>
        <taxon>Methylococcaceae</taxon>
        <taxon>Methylomagnum</taxon>
    </lineage>
</organism>
<comment type="subcellular location">
    <subcellularLocation>
        <location evidence="6">Cell membrane</location>
        <topology evidence="6">Multi-pass membrane protein</topology>
    </subcellularLocation>
    <subcellularLocation>
        <location evidence="1">Membrane</location>
    </subcellularLocation>
</comment>
<dbReference type="Proteomes" id="UP000192923">
    <property type="component" value="Unassembled WGS sequence"/>
</dbReference>
<sequence>MSLLFAMGLGLFLALGIWQLHRADEKKALMAARESRGQDTPLRLDGQQTDLEALRYRRVVVAGEYDAAHQFLLDNRMRGQQPGYEVLTPLRIAGSGMAVLVNRGWMPLGRDRARLPDPTLAVAAVRLSGVVEHFPAVGLKLKGAEVPAPGWPALVQVAEPEALAGRLGYPVLPYQVLLDESAGEGYVRAWRENRLTPEKNLGYALQWFLFALVATVLYIRHGFAAGKRAASPDPIDRPCP</sequence>
<gene>
    <name evidence="7" type="ORF">SAMN02949497_1772</name>
</gene>
<keyword evidence="6" id="KW-1003">Cell membrane</keyword>
<dbReference type="PROSITE" id="PS50895">
    <property type="entry name" value="SURF1"/>
    <property type="match status" value="1"/>
</dbReference>
<dbReference type="PANTHER" id="PTHR23427:SF2">
    <property type="entry name" value="SURFEIT LOCUS PROTEIN 1"/>
    <property type="match status" value="1"/>
</dbReference>
<evidence type="ECO:0000256" key="2">
    <source>
        <dbReference type="ARBA" id="ARBA00007165"/>
    </source>
</evidence>
<comment type="similarity">
    <text evidence="2 6">Belongs to the SURF1 family.</text>
</comment>
<dbReference type="AlphaFoldDB" id="A0A1Y6CW02"/>
<keyword evidence="8" id="KW-1185">Reference proteome</keyword>
<dbReference type="STRING" id="1760988.SAMN02949497_1772"/>
<reference evidence="7" key="1">
    <citation type="submission" date="2016-12" db="EMBL/GenBank/DDBJ databases">
        <authorList>
            <person name="Song W.-J."/>
            <person name="Kurnit D.M."/>
        </authorList>
    </citation>
    <scope>NUCLEOTIDE SEQUENCE [LARGE SCALE GENOMIC DNA]</scope>
    <source>
        <strain evidence="7">175</strain>
    </source>
</reference>